<proteinExistence type="predicted"/>
<evidence type="ECO:0000313" key="2">
    <source>
        <dbReference type="EMBL" id="KAF6748316.1"/>
    </source>
</evidence>
<comment type="caution">
    <text evidence="2">The sequence shown here is derived from an EMBL/GenBank/DDBJ whole genome shotgun (WGS) entry which is preliminary data.</text>
</comment>
<feature type="region of interest" description="Disordered" evidence="1">
    <location>
        <begin position="103"/>
        <end position="128"/>
    </location>
</feature>
<dbReference type="Proteomes" id="UP000521943">
    <property type="component" value="Unassembled WGS sequence"/>
</dbReference>
<gene>
    <name evidence="2" type="ORF">DFP72DRAFT_853621</name>
</gene>
<name>A0A8H6HKW3_9AGAR</name>
<evidence type="ECO:0000256" key="1">
    <source>
        <dbReference type="SAM" id="MobiDB-lite"/>
    </source>
</evidence>
<dbReference type="AlphaFoldDB" id="A0A8H6HKW3"/>
<accession>A0A8H6HKW3</accession>
<evidence type="ECO:0000313" key="3">
    <source>
        <dbReference type="Proteomes" id="UP000521943"/>
    </source>
</evidence>
<protein>
    <submittedName>
        <fullName evidence="2">Uncharacterized protein</fullName>
    </submittedName>
</protein>
<dbReference type="EMBL" id="JACGCI010000072">
    <property type="protein sequence ID" value="KAF6748316.1"/>
    <property type="molecule type" value="Genomic_DNA"/>
</dbReference>
<reference evidence="2 3" key="1">
    <citation type="submission" date="2020-07" db="EMBL/GenBank/DDBJ databases">
        <title>Comparative genomics of pyrophilous fungi reveals a link between fire events and developmental genes.</title>
        <authorList>
            <consortium name="DOE Joint Genome Institute"/>
            <person name="Steindorff A.S."/>
            <person name="Carver A."/>
            <person name="Calhoun S."/>
            <person name="Stillman K."/>
            <person name="Liu H."/>
            <person name="Lipzen A."/>
            <person name="Pangilinan J."/>
            <person name="Labutti K."/>
            <person name="Bruns T.D."/>
            <person name="Grigoriev I.V."/>
        </authorList>
    </citation>
    <scope>NUCLEOTIDE SEQUENCE [LARGE SCALE GENOMIC DNA]</scope>
    <source>
        <strain evidence="2 3">CBS 144469</strain>
    </source>
</reference>
<organism evidence="2 3">
    <name type="scientific">Ephemerocybe angulata</name>
    <dbReference type="NCBI Taxonomy" id="980116"/>
    <lineage>
        <taxon>Eukaryota</taxon>
        <taxon>Fungi</taxon>
        <taxon>Dikarya</taxon>
        <taxon>Basidiomycota</taxon>
        <taxon>Agaricomycotina</taxon>
        <taxon>Agaricomycetes</taxon>
        <taxon>Agaricomycetidae</taxon>
        <taxon>Agaricales</taxon>
        <taxon>Agaricineae</taxon>
        <taxon>Psathyrellaceae</taxon>
        <taxon>Ephemerocybe</taxon>
    </lineage>
</organism>
<keyword evidence="3" id="KW-1185">Reference proteome</keyword>
<dbReference type="OrthoDB" id="10623228at2759"/>
<sequence>MADSVARAGTKGLDGIAKLSLSSLPQHVHYPVAVSLSHRRCSADAIVLRLLHSTPPVPFPAELFIVSSLYMILGSLLNLTFPAVTPHTRSQARGTDFCCGTVKGHRPRTRKTTVMSPNGFKPLSTSPQARWRSPESFLLRLRELRPPHSPMRHGLRSLRTRGQHNEGHIRSPGARATAHRAHFRCDFAKTVRLTVVGTSPAHHFPMECLRGRAQHTSSRSARRTPIHIYFTIPRLCVAAHGTRHLQDMSDARSDVAHAQALHIARERPPWIPSVHPITSREPLIWLGRVRRQTR</sequence>